<accession>A0A6J7RLP8</accession>
<reference evidence="3" key="1">
    <citation type="submission" date="2020-05" db="EMBL/GenBank/DDBJ databases">
        <authorList>
            <person name="Chiriac C."/>
            <person name="Salcher M."/>
            <person name="Ghai R."/>
            <person name="Kavagutti S V."/>
        </authorList>
    </citation>
    <scope>NUCLEOTIDE SEQUENCE</scope>
</reference>
<name>A0A6J7RLP8_9ZZZZ</name>
<dbReference type="NCBIfam" id="NF004846">
    <property type="entry name" value="PRK06197.1"/>
    <property type="match status" value="1"/>
</dbReference>
<sequence length="317" mass="33917">MTSWTAQDIPDLTGRRAVVTGANSGLGLHTALELARHGAEVILAVRDLDRGEVARAQIAEAARSGGSALLRQLDLADLTSVRTFADEILRSGTRLDLLVNNAGVMAIPRRLSVDGYELQFATNHLGHMALTLRLLPALRRSGSDSTAARVVTVSSGAHRMGRITLEDLMGEHDYRPWRAYGQSKLANLLFTFELQRRLDTHRLPVAAYAAHPGFAATNLQSVAPAMKGSALGGLMARLGNSLLAQPAETGALPTLYAATVPGLPPGAYIGPDGFLEQRGYPKIVSCTDAARDESMASRLWAVSEELIGLRFEDLATT</sequence>
<proteinExistence type="predicted"/>
<dbReference type="PRINTS" id="PR00081">
    <property type="entry name" value="GDHRDH"/>
</dbReference>
<dbReference type="PANTHER" id="PTHR43157:SF54">
    <property type="entry name" value="RETINOL DEHYDROGENASE 12-LIKE ISOFORM X1-RELATED"/>
    <property type="match status" value="1"/>
</dbReference>
<dbReference type="EMBL" id="CAFBND010000163">
    <property type="protein sequence ID" value="CAB4961543.1"/>
    <property type="molecule type" value="Genomic_DNA"/>
</dbReference>
<dbReference type="CDD" id="cd05327">
    <property type="entry name" value="retinol-DH_like_SDR_c_like"/>
    <property type="match status" value="1"/>
</dbReference>
<dbReference type="EMBL" id="CAFBPU010000014">
    <property type="protein sequence ID" value="CAB5029756.1"/>
    <property type="molecule type" value="Genomic_DNA"/>
</dbReference>
<dbReference type="PANTHER" id="PTHR43157">
    <property type="entry name" value="PHOSPHATIDYLINOSITOL-GLYCAN BIOSYNTHESIS CLASS F PROTEIN-RELATED"/>
    <property type="match status" value="1"/>
</dbReference>
<dbReference type="SUPFAM" id="SSF51735">
    <property type="entry name" value="NAD(P)-binding Rossmann-fold domains"/>
    <property type="match status" value="1"/>
</dbReference>
<evidence type="ECO:0000313" key="2">
    <source>
        <dbReference type="EMBL" id="CAB4961543.1"/>
    </source>
</evidence>
<evidence type="ECO:0000313" key="3">
    <source>
        <dbReference type="EMBL" id="CAB5029756.1"/>
    </source>
</evidence>
<organism evidence="3">
    <name type="scientific">freshwater metagenome</name>
    <dbReference type="NCBI Taxonomy" id="449393"/>
    <lineage>
        <taxon>unclassified sequences</taxon>
        <taxon>metagenomes</taxon>
        <taxon>ecological metagenomes</taxon>
    </lineage>
</organism>
<evidence type="ECO:0000256" key="1">
    <source>
        <dbReference type="ARBA" id="ARBA00023002"/>
    </source>
</evidence>
<dbReference type="AlphaFoldDB" id="A0A6J7RLP8"/>
<keyword evidence="1" id="KW-0560">Oxidoreductase</keyword>
<dbReference type="Gene3D" id="3.40.50.720">
    <property type="entry name" value="NAD(P)-binding Rossmann-like Domain"/>
    <property type="match status" value="1"/>
</dbReference>
<dbReference type="Pfam" id="PF00106">
    <property type="entry name" value="adh_short"/>
    <property type="match status" value="1"/>
</dbReference>
<protein>
    <submittedName>
        <fullName evidence="3">Unannotated protein</fullName>
    </submittedName>
</protein>
<dbReference type="InterPro" id="IPR036291">
    <property type="entry name" value="NAD(P)-bd_dom_sf"/>
</dbReference>
<dbReference type="GO" id="GO:0016491">
    <property type="term" value="F:oxidoreductase activity"/>
    <property type="evidence" value="ECO:0007669"/>
    <property type="project" value="UniProtKB-KW"/>
</dbReference>
<dbReference type="InterPro" id="IPR002347">
    <property type="entry name" value="SDR_fam"/>
</dbReference>
<gene>
    <name evidence="2" type="ORF">UFOPK3752_02313</name>
    <name evidence="3" type="ORF">UFOPK4150_00837</name>
</gene>